<dbReference type="InParanoid" id="A0A0A0HU66"/>
<accession>A0A0A0HU66</accession>
<dbReference type="GeneID" id="22587894"/>
<keyword evidence="2" id="KW-1185">Reference proteome</keyword>
<reference evidence="1 2" key="1">
    <citation type="journal article" date="2011" name="PLoS Genet.">
        <title>Comparative genomic analysis of human fungal pathogens causing paracoccidioidomycosis.</title>
        <authorList>
            <person name="Desjardins C.A."/>
            <person name="Champion M.D."/>
            <person name="Holder J.W."/>
            <person name="Muszewska A."/>
            <person name="Goldberg J."/>
            <person name="Bailao A.M."/>
            <person name="Brigido M.M."/>
            <person name="Ferreira M.E."/>
            <person name="Garcia A.M."/>
            <person name="Grynberg M."/>
            <person name="Gujja S."/>
            <person name="Heiman D.I."/>
            <person name="Henn M.R."/>
            <person name="Kodira C.D."/>
            <person name="Leon-Narvaez H."/>
            <person name="Longo L.V."/>
            <person name="Ma L.J."/>
            <person name="Malavazi I."/>
            <person name="Matsuo A.L."/>
            <person name="Morais F.V."/>
            <person name="Pereira M."/>
            <person name="Rodriguez-Brito S."/>
            <person name="Sakthikumar S."/>
            <person name="Salem-Izacc S.M."/>
            <person name="Sykes S.M."/>
            <person name="Teixeira M.M."/>
            <person name="Vallejo M.C."/>
            <person name="Walter M.E."/>
            <person name="Yandava C."/>
            <person name="Young S."/>
            <person name="Zeng Q."/>
            <person name="Zucker J."/>
            <person name="Felipe M.S."/>
            <person name="Goldman G.H."/>
            <person name="Haas B.J."/>
            <person name="McEwen J.G."/>
            <person name="Nino-Vega G."/>
            <person name="Puccia R."/>
            <person name="San-Blas G."/>
            <person name="Soares C.M."/>
            <person name="Birren B.W."/>
            <person name="Cuomo C.A."/>
        </authorList>
    </citation>
    <scope>NUCLEOTIDE SEQUENCE [LARGE SCALE GENOMIC DNA]</scope>
    <source>
        <strain evidence="1 2">Pb18</strain>
    </source>
</reference>
<dbReference type="RefSeq" id="XP_010761588.1">
    <property type="nucleotide sequence ID" value="XM_010763286.1"/>
</dbReference>
<organism evidence="1 2">
    <name type="scientific">Paracoccidioides brasiliensis (strain Pb18)</name>
    <dbReference type="NCBI Taxonomy" id="502780"/>
    <lineage>
        <taxon>Eukaryota</taxon>
        <taxon>Fungi</taxon>
        <taxon>Dikarya</taxon>
        <taxon>Ascomycota</taxon>
        <taxon>Pezizomycotina</taxon>
        <taxon>Eurotiomycetes</taxon>
        <taxon>Eurotiomycetidae</taxon>
        <taxon>Onygenales</taxon>
        <taxon>Ajellomycetaceae</taxon>
        <taxon>Paracoccidioides</taxon>
    </lineage>
</organism>
<evidence type="ECO:0000313" key="1">
    <source>
        <dbReference type="EMBL" id="KGM91858.1"/>
    </source>
</evidence>
<dbReference type="AlphaFoldDB" id="A0A0A0HU66"/>
<protein>
    <submittedName>
        <fullName evidence="1">Uncharacterized protein</fullName>
    </submittedName>
</protein>
<evidence type="ECO:0000313" key="2">
    <source>
        <dbReference type="Proteomes" id="UP000001628"/>
    </source>
</evidence>
<name>A0A0A0HU66_PARBD</name>
<dbReference type="Proteomes" id="UP000001628">
    <property type="component" value="Unassembled WGS sequence"/>
</dbReference>
<dbReference type="VEuPathDB" id="FungiDB:PADG_11997"/>
<dbReference type="EMBL" id="KN275963">
    <property type="protein sequence ID" value="KGM91858.1"/>
    <property type="molecule type" value="Genomic_DNA"/>
</dbReference>
<dbReference type="HOGENOM" id="CLU_2850340_0_0_1"/>
<proteinExistence type="predicted"/>
<dbReference type="KEGG" id="pbn:PADG_11997"/>
<sequence length="65" mass="7307">MAEEECLIQVSSFLLYAAISSSLPSRHDGRKGQWGPRSLGVYHWDLNAGHQTEAREGHNKSPMRL</sequence>
<gene>
    <name evidence="1" type="ORF">PADG_11997</name>
</gene>